<accession>A0A2P5CAD1</accession>
<dbReference type="Pfam" id="PF00067">
    <property type="entry name" value="p450"/>
    <property type="match status" value="1"/>
</dbReference>
<evidence type="ECO:0000256" key="2">
    <source>
        <dbReference type="ARBA" id="ARBA00004167"/>
    </source>
</evidence>
<keyword evidence="7 10" id="KW-0560">Oxidoreductase</keyword>
<dbReference type="PRINTS" id="PR00463">
    <property type="entry name" value="EP450I"/>
</dbReference>
<dbReference type="PROSITE" id="PS00086">
    <property type="entry name" value="CYTOCHROME_P450"/>
    <property type="match status" value="1"/>
</dbReference>
<dbReference type="InterPro" id="IPR001128">
    <property type="entry name" value="Cyt_P450"/>
</dbReference>
<dbReference type="Proteomes" id="UP000237000">
    <property type="component" value="Unassembled WGS sequence"/>
</dbReference>
<dbReference type="STRING" id="63057.A0A2P5CAD1"/>
<dbReference type="CDD" id="cd11043">
    <property type="entry name" value="CYP90-like"/>
    <property type="match status" value="1"/>
</dbReference>
<dbReference type="InterPro" id="IPR036396">
    <property type="entry name" value="Cyt_P450_sf"/>
</dbReference>
<evidence type="ECO:0000256" key="7">
    <source>
        <dbReference type="ARBA" id="ARBA00023002"/>
    </source>
</evidence>
<comment type="subcellular location">
    <subcellularLocation>
        <location evidence="2">Membrane</location>
        <topology evidence="2">Single-pass membrane protein</topology>
    </subcellularLocation>
</comment>
<evidence type="ECO:0000256" key="8">
    <source>
        <dbReference type="ARBA" id="ARBA00023004"/>
    </source>
</evidence>
<dbReference type="PANTHER" id="PTHR24286:SF88">
    <property type="entry name" value="BETA-AMYRIN 28-OXIDASE-LIKE"/>
    <property type="match status" value="1"/>
</dbReference>
<reference evidence="13" key="1">
    <citation type="submission" date="2016-06" db="EMBL/GenBank/DDBJ databases">
        <title>Parallel loss of symbiosis genes in relatives of nitrogen-fixing non-legume Parasponia.</title>
        <authorList>
            <person name="Van Velzen R."/>
            <person name="Holmer R."/>
            <person name="Bu F."/>
            <person name="Rutten L."/>
            <person name="Van Zeijl A."/>
            <person name="Liu W."/>
            <person name="Santuari L."/>
            <person name="Cao Q."/>
            <person name="Sharma T."/>
            <person name="Shen D."/>
            <person name="Roswanjaya Y."/>
            <person name="Wardhani T."/>
            <person name="Kalhor M.S."/>
            <person name="Jansen J."/>
            <person name="Van den Hoogen J."/>
            <person name="Gungor B."/>
            <person name="Hartog M."/>
            <person name="Hontelez J."/>
            <person name="Verver J."/>
            <person name="Yang W.-C."/>
            <person name="Schijlen E."/>
            <person name="Repin R."/>
            <person name="Schilthuizen M."/>
            <person name="Schranz E."/>
            <person name="Heidstra R."/>
            <person name="Miyata K."/>
            <person name="Fedorova E."/>
            <person name="Kohlen W."/>
            <person name="Bisseling T."/>
            <person name="Smit S."/>
            <person name="Geurts R."/>
        </authorList>
    </citation>
    <scope>NUCLEOTIDE SEQUENCE [LARGE SCALE GENOMIC DNA]</scope>
    <source>
        <strain evidence="13">cv. RG33-2</strain>
    </source>
</reference>
<dbReference type="PRINTS" id="PR00385">
    <property type="entry name" value="P450"/>
</dbReference>
<evidence type="ECO:0000313" key="12">
    <source>
        <dbReference type="EMBL" id="PON57981.1"/>
    </source>
</evidence>
<feature type="binding site" description="axial binding residue" evidence="9">
    <location>
        <position position="427"/>
    </location>
    <ligand>
        <name>heme</name>
        <dbReference type="ChEBI" id="CHEBI:30413"/>
    </ligand>
    <ligandPart>
        <name>Fe</name>
        <dbReference type="ChEBI" id="CHEBI:18248"/>
    </ligandPart>
</feature>
<evidence type="ECO:0000256" key="9">
    <source>
        <dbReference type="PIRSR" id="PIRSR602401-1"/>
    </source>
</evidence>
<evidence type="ECO:0000313" key="13">
    <source>
        <dbReference type="Proteomes" id="UP000237000"/>
    </source>
</evidence>
<dbReference type="AlphaFoldDB" id="A0A2P5CAD1"/>
<dbReference type="GO" id="GO:0016020">
    <property type="term" value="C:membrane"/>
    <property type="evidence" value="ECO:0007669"/>
    <property type="project" value="UniProtKB-SubCell"/>
</dbReference>
<name>A0A2P5CAD1_TREOI</name>
<dbReference type="InterPro" id="IPR017972">
    <property type="entry name" value="Cyt_P450_CS"/>
</dbReference>
<dbReference type="SUPFAM" id="SSF48264">
    <property type="entry name" value="Cytochrome P450"/>
    <property type="match status" value="1"/>
</dbReference>
<evidence type="ECO:0000256" key="5">
    <source>
        <dbReference type="ARBA" id="ARBA00022723"/>
    </source>
</evidence>
<dbReference type="PANTHER" id="PTHR24286">
    <property type="entry name" value="CYTOCHROME P450 26"/>
    <property type="match status" value="1"/>
</dbReference>
<dbReference type="InterPro" id="IPR002401">
    <property type="entry name" value="Cyt_P450_E_grp-I"/>
</dbReference>
<dbReference type="GO" id="GO:0004497">
    <property type="term" value="F:monooxygenase activity"/>
    <property type="evidence" value="ECO:0007669"/>
    <property type="project" value="UniProtKB-KW"/>
</dbReference>
<dbReference type="InParanoid" id="A0A2P5CAD1"/>
<feature type="transmembrane region" description="Helical" evidence="11">
    <location>
        <begin position="6"/>
        <end position="25"/>
    </location>
</feature>
<keyword evidence="9 10" id="KW-0349">Heme</keyword>
<keyword evidence="4 11" id="KW-0812">Transmembrane</keyword>
<keyword evidence="11" id="KW-0472">Membrane</keyword>
<keyword evidence="10" id="KW-0503">Monooxygenase</keyword>
<protein>
    <submittedName>
        <fullName evidence="12">Cytochrome P450, E-class, group I</fullName>
    </submittedName>
</protein>
<dbReference type="OrthoDB" id="1372046at2759"/>
<dbReference type="GO" id="GO:0020037">
    <property type="term" value="F:heme binding"/>
    <property type="evidence" value="ECO:0007669"/>
    <property type="project" value="InterPro"/>
</dbReference>
<evidence type="ECO:0000256" key="3">
    <source>
        <dbReference type="ARBA" id="ARBA00010617"/>
    </source>
</evidence>
<proteinExistence type="inferred from homology"/>
<dbReference type="GO" id="GO:0005506">
    <property type="term" value="F:iron ion binding"/>
    <property type="evidence" value="ECO:0007669"/>
    <property type="project" value="InterPro"/>
</dbReference>
<comment type="caution">
    <text evidence="12">The sequence shown here is derived from an EMBL/GenBank/DDBJ whole genome shotgun (WGS) entry which is preliminary data.</text>
</comment>
<sequence length="476" mass="54474">MENFLLFPLSLILPIFALALFYYTLKPPKPETEKLERLPPGSFGWPIIGETFAFVNQDHDKFIAERMRKYSPKIFKTKILGEKTVVLCGTSGHKFVASNEEKLFLAWRPHSMQKLFRSSYQKVDSAAIPRQAEVQIMKAPGFLRPESLFKYVEVMDSLVAQHFDTYWARKGVIEVHHLAQLLVLTLSGRFFLGLDDPNRIQKLSKLLDTMMFALHVIPLDFPGTIFHRAMVAAKAVREDLQLLIREKRAAMAAGVKMNDVLSFMINNPDPNGRYMPENEIADKVMGLVAAAFNSPAMTTAFIVKYLGQRPDIYDKVRNEQEEIGRSKKEGERLNWEDMQKMKYSWNVALEVMRLIPPLQGTFREAAADITYEGYTIPKGWKVYWTVSTTSMNPEHFPAPVEFDPARYEKSSVPPYTNIPFGSGPRICPGKDYARLQILTFMHHLVTKFKWDVLNPNCKVLGGMNPIPIQGLQIRLH</sequence>
<comment type="cofactor">
    <cofactor evidence="1 9">
        <name>heme</name>
        <dbReference type="ChEBI" id="CHEBI:30413"/>
    </cofactor>
</comment>
<organism evidence="12 13">
    <name type="scientific">Trema orientale</name>
    <name type="common">Charcoal tree</name>
    <name type="synonym">Celtis orientalis</name>
    <dbReference type="NCBI Taxonomy" id="63057"/>
    <lineage>
        <taxon>Eukaryota</taxon>
        <taxon>Viridiplantae</taxon>
        <taxon>Streptophyta</taxon>
        <taxon>Embryophyta</taxon>
        <taxon>Tracheophyta</taxon>
        <taxon>Spermatophyta</taxon>
        <taxon>Magnoliopsida</taxon>
        <taxon>eudicotyledons</taxon>
        <taxon>Gunneridae</taxon>
        <taxon>Pentapetalae</taxon>
        <taxon>rosids</taxon>
        <taxon>fabids</taxon>
        <taxon>Rosales</taxon>
        <taxon>Cannabaceae</taxon>
        <taxon>Trema</taxon>
    </lineage>
</organism>
<evidence type="ECO:0000256" key="10">
    <source>
        <dbReference type="RuleBase" id="RU000461"/>
    </source>
</evidence>
<evidence type="ECO:0000256" key="1">
    <source>
        <dbReference type="ARBA" id="ARBA00001971"/>
    </source>
</evidence>
<dbReference type="GO" id="GO:0016125">
    <property type="term" value="P:sterol metabolic process"/>
    <property type="evidence" value="ECO:0007669"/>
    <property type="project" value="TreeGrafter"/>
</dbReference>
<evidence type="ECO:0000256" key="11">
    <source>
        <dbReference type="SAM" id="Phobius"/>
    </source>
</evidence>
<keyword evidence="5 9" id="KW-0479">Metal-binding</keyword>
<dbReference type="EMBL" id="JXTC01000391">
    <property type="protein sequence ID" value="PON57981.1"/>
    <property type="molecule type" value="Genomic_DNA"/>
</dbReference>
<gene>
    <name evidence="12" type="ORF">TorRG33x02_292410</name>
</gene>
<evidence type="ECO:0000256" key="6">
    <source>
        <dbReference type="ARBA" id="ARBA00022989"/>
    </source>
</evidence>
<dbReference type="FunFam" id="1.10.630.10:FF:000022">
    <property type="entry name" value="Taxadiene 5-alpha hydroxylase"/>
    <property type="match status" value="1"/>
</dbReference>
<keyword evidence="13" id="KW-1185">Reference proteome</keyword>
<dbReference type="GO" id="GO:0016705">
    <property type="term" value="F:oxidoreductase activity, acting on paired donors, with incorporation or reduction of molecular oxygen"/>
    <property type="evidence" value="ECO:0007669"/>
    <property type="project" value="InterPro"/>
</dbReference>
<keyword evidence="8 9" id="KW-0408">Iron</keyword>
<keyword evidence="6 11" id="KW-1133">Transmembrane helix</keyword>
<dbReference type="Gene3D" id="1.10.630.10">
    <property type="entry name" value="Cytochrome P450"/>
    <property type="match status" value="1"/>
</dbReference>
<comment type="similarity">
    <text evidence="3 10">Belongs to the cytochrome P450 family.</text>
</comment>
<evidence type="ECO:0000256" key="4">
    <source>
        <dbReference type="ARBA" id="ARBA00022692"/>
    </source>
</evidence>